<keyword evidence="3" id="KW-1185">Reference proteome</keyword>
<comment type="caution">
    <text evidence="2">The sequence shown here is derived from an EMBL/GenBank/DDBJ whole genome shotgun (WGS) entry which is preliminary data.</text>
</comment>
<organism evidence="2 3">
    <name type="scientific">Pseudonocardia eucalypti</name>
    <dbReference type="NCBI Taxonomy" id="648755"/>
    <lineage>
        <taxon>Bacteria</taxon>
        <taxon>Bacillati</taxon>
        <taxon>Actinomycetota</taxon>
        <taxon>Actinomycetes</taxon>
        <taxon>Pseudonocardiales</taxon>
        <taxon>Pseudonocardiaceae</taxon>
        <taxon>Pseudonocardia</taxon>
    </lineage>
</organism>
<dbReference type="Proteomes" id="UP001428817">
    <property type="component" value="Unassembled WGS sequence"/>
</dbReference>
<feature type="region of interest" description="Disordered" evidence="1">
    <location>
        <begin position="121"/>
        <end position="141"/>
    </location>
</feature>
<feature type="region of interest" description="Disordered" evidence="1">
    <location>
        <begin position="1"/>
        <end position="47"/>
    </location>
</feature>
<evidence type="ECO:0000256" key="1">
    <source>
        <dbReference type="SAM" id="MobiDB-lite"/>
    </source>
</evidence>
<proteinExistence type="predicted"/>
<name>A0ABP9RB33_9PSEU</name>
<protein>
    <submittedName>
        <fullName evidence="2">Uncharacterized protein</fullName>
    </submittedName>
</protein>
<sequence>MKPPGNLRTTRPVLRRHPPARRQHHQPPRHPAPRRHQPTRHRLLQPPLKTLLKDSTPLLLVTPGAGLLRAGAGKILTGTARAAGALRATRDTALLEHLDRTLPTYGGGTYEVWSKNKKNLGEFDQQGRQTKGPASGRRLQK</sequence>
<accession>A0ABP9RB33</accession>
<gene>
    <name evidence="2" type="ORF">GCM10023321_74740</name>
</gene>
<evidence type="ECO:0000313" key="2">
    <source>
        <dbReference type="EMBL" id="GAA5173377.1"/>
    </source>
</evidence>
<dbReference type="EMBL" id="BAABJP010000056">
    <property type="protein sequence ID" value="GAA5173377.1"/>
    <property type="molecule type" value="Genomic_DNA"/>
</dbReference>
<feature type="compositionally biased region" description="Basic residues" evidence="1">
    <location>
        <begin position="13"/>
        <end position="43"/>
    </location>
</feature>
<reference evidence="3" key="1">
    <citation type="journal article" date="2019" name="Int. J. Syst. Evol. Microbiol.">
        <title>The Global Catalogue of Microorganisms (GCM) 10K type strain sequencing project: providing services to taxonomists for standard genome sequencing and annotation.</title>
        <authorList>
            <consortium name="The Broad Institute Genomics Platform"/>
            <consortium name="The Broad Institute Genome Sequencing Center for Infectious Disease"/>
            <person name="Wu L."/>
            <person name="Ma J."/>
        </authorList>
    </citation>
    <scope>NUCLEOTIDE SEQUENCE [LARGE SCALE GENOMIC DNA]</scope>
    <source>
        <strain evidence="3">JCM 18303</strain>
    </source>
</reference>
<evidence type="ECO:0000313" key="3">
    <source>
        <dbReference type="Proteomes" id="UP001428817"/>
    </source>
</evidence>